<proteinExistence type="predicted"/>
<evidence type="ECO:0000313" key="1">
    <source>
        <dbReference type="EMBL" id="MBU2663383.1"/>
    </source>
</evidence>
<dbReference type="InterPro" id="IPR058120">
    <property type="entry name" value="MADS7"/>
</dbReference>
<dbReference type="NCBIfam" id="NF047733">
    <property type="entry name" value="antiphage_MADS7"/>
    <property type="match status" value="1"/>
</dbReference>
<dbReference type="EMBL" id="JAHKKG010000002">
    <property type="protein sequence ID" value="MBU2663383.1"/>
    <property type="molecule type" value="Genomic_DNA"/>
</dbReference>
<evidence type="ECO:0000313" key="2">
    <source>
        <dbReference type="Proteomes" id="UP001519654"/>
    </source>
</evidence>
<dbReference type="RefSeq" id="WP_215785314.1">
    <property type="nucleotide sequence ID" value="NZ_JAHKKG010000002.1"/>
</dbReference>
<organism evidence="1 2">
    <name type="scientific">Paractinoplanes bogorensis</name>
    <dbReference type="NCBI Taxonomy" id="1610840"/>
    <lineage>
        <taxon>Bacteria</taxon>
        <taxon>Bacillati</taxon>
        <taxon>Actinomycetota</taxon>
        <taxon>Actinomycetes</taxon>
        <taxon>Micromonosporales</taxon>
        <taxon>Micromonosporaceae</taxon>
        <taxon>Paractinoplanes</taxon>
    </lineage>
</organism>
<reference evidence="1 2" key="1">
    <citation type="submission" date="2021-06" db="EMBL/GenBank/DDBJ databases">
        <title>Actinoplanes lichenicola sp. nov., and Actinoplanes ovalisporus sp. nov., isolated from lichen in Thailand.</title>
        <authorList>
            <person name="Saeng-In P."/>
            <person name="Kanchanasin P."/>
            <person name="Yuki M."/>
            <person name="Kudo T."/>
            <person name="Ohkuma M."/>
            <person name="Phongsopitanun W."/>
            <person name="Tanasupawat S."/>
        </authorList>
    </citation>
    <scope>NUCLEOTIDE SEQUENCE [LARGE SCALE GENOMIC DNA]</scope>
    <source>
        <strain evidence="1 2">NBRC 110975</strain>
    </source>
</reference>
<comment type="caution">
    <text evidence="1">The sequence shown here is derived from an EMBL/GenBank/DDBJ whole genome shotgun (WGS) entry which is preliminary data.</text>
</comment>
<name>A0ABS5YJ03_9ACTN</name>
<dbReference type="Pfam" id="PF26611">
    <property type="entry name" value="MAD7"/>
    <property type="match status" value="1"/>
</dbReference>
<accession>A0ABS5YJ03</accession>
<sequence>MTFTIPRGLKDLNSLGFWLLVPCELSDVDIDRMMTPILEMAVRQGRKGTIRPDKLGYQYYLHELSTSEDLEGFRTPEGRGFLDGWVRTSVMKVSASEKMEYMQPLTIATYRSGLVTRIRNRQADDLAYKSMVASLQRQGSENPTAEIKQIFMDVFGRGVELGPMPSATPEYDRVTEIDINSLLQLVMLEKFEGSQKFPPQREKVDKGFAVPGAILPIGSDILRLLRFYGPKMPPAEAMSLLISVLSVRLFQMPLRLGAAARKLLRGESCEDLENADADNPLEIFCDFTREKGGPSDELSKRCIRRDLDNMRSFFTDRLLIRTLHESVGLMVDEKPDLSKMTSSEELKVACSLRDNLYMKVALRTHLMRIQRALEDESGDEGLALLAEVEDAGLSPADQLAAVLVEGLRARGLKNQTLWFYTSGGISKPYGILSGSIRSRASWRYAPSDELLTALLALCFVEPGGRRTVNRLPIGEVLARLESRFGILVAKPPAMFDDPDARAGAAANLEAFTRKLQLLGCFQSLSDDFSAQFVNRPREAAA</sequence>
<gene>
    <name evidence="1" type="ORF">KOI35_07670</name>
</gene>
<dbReference type="Proteomes" id="UP001519654">
    <property type="component" value="Unassembled WGS sequence"/>
</dbReference>
<keyword evidence="2" id="KW-1185">Reference proteome</keyword>
<protein>
    <submittedName>
        <fullName evidence="1">Uncharacterized protein</fullName>
    </submittedName>
</protein>